<evidence type="ECO:0000256" key="1">
    <source>
        <dbReference type="ARBA" id="ARBA00000077"/>
    </source>
</evidence>
<dbReference type="PANTHER" id="PTHR37984:SF5">
    <property type="entry name" value="PROTEIN NYNRIN-LIKE"/>
    <property type="match status" value="1"/>
</dbReference>
<keyword evidence="4" id="KW-0694">RNA-binding</keyword>
<accession>A0AAV5QZK9</accession>
<evidence type="ECO:0000259" key="7">
    <source>
        <dbReference type="PROSITE" id="PS50994"/>
    </source>
</evidence>
<dbReference type="GO" id="GO:0004523">
    <property type="term" value="F:RNA-DNA hybrid ribonuclease activity"/>
    <property type="evidence" value="ECO:0007669"/>
    <property type="project" value="UniProtKB-EC"/>
</dbReference>
<dbReference type="EMBL" id="BTGB01000001">
    <property type="protein sequence ID" value="GMM44188.1"/>
    <property type="molecule type" value="Genomic_DNA"/>
</dbReference>
<dbReference type="GO" id="GO:0015074">
    <property type="term" value="P:DNA integration"/>
    <property type="evidence" value="ECO:0007669"/>
    <property type="project" value="InterPro"/>
</dbReference>
<protein>
    <recommendedName>
        <fullName evidence="7">Integrase catalytic domain-containing protein</fullName>
    </recommendedName>
</protein>
<keyword evidence="9" id="KW-1185">Reference proteome</keyword>
<evidence type="ECO:0000256" key="3">
    <source>
        <dbReference type="ARBA" id="ARBA00022490"/>
    </source>
</evidence>
<dbReference type="AlphaFoldDB" id="A0AAV5QZK9"/>
<evidence type="ECO:0000256" key="5">
    <source>
        <dbReference type="ARBA" id="ARBA00025590"/>
    </source>
</evidence>
<dbReference type="InterPro" id="IPR050951">
    <property type="entry name" value="Retrovirus_Pol_polyprotein"/>
</dbReference>
<comment type="subcellular location">
    <subcellularLocation>
        <location evidence="2">Cytoplasm</location>
    </subcellularLocation>
</comment>
<dbReference type="SUPFAM" id="SSF53098">
    <property type="entry name" value="Ribonuclease H-like"/>
    <property type="match status" value="1"/>
</dbReference>
<dbReference type="Gene3D" id="3.30.420.10">
    <property type="entry name" value="Ribonuclease H-like superfamily/Ribonuclease H"/>
    <property type="match status" value="1"/>
</dbReference>
<dbReference type="Proteomes" id="UP001378960">
    <property type="component" value="Unassembled WGS sequence"/>
</dbReference>
<dbReference type="GO" id="GO:0005634">
    <property type="term" value="C:nucleus"/>
    <property type="evidence" value="ECO:0007669"/>
    <property type="project" value="UniProtKB-ARBA"/>
</dbReference>
<comment type="caution">
    <text evidence="8">The sequence shown here is derived from an EMBL/GenBank/DDBJ whole genome shotgun (WGS) entry which is preliminary data.</text>
</comment>
<dbReference type="PANTHER" id="PTHR37984">
    <property type="entry name" value="PROTEIN CBG26694"/>
    <property type="match status" value="1"/>
</dbReference>
<evidence type="ECO:0000256" key="2">
    <source>
        <dbReference type="ARBA" id="ARBA00004496"/>
    </source>
</evidence>
<proteinExistence type="predicted"/>
<evidence type="ECO:0000256" key="6">
    <source>
        <dbReference type="ARBA" id="ARBA00025615"/>
    </source>
</evidence>
<dbReference type="GO" id="GO:0003723">
    <property type="term" value="F:RNA binding"/>
    <property type="evidence" value="ECO:0007669"/>
    <property type="project" value="UniProtKB-KW"/>
</dbReference>
<dbReference type="InterPro" id="IPR012337">
    <property type="entry name" value="RNaseH-like_sf"/>
</dbReference>
<dbReference type="PROSITE" id="PS50994">
    <property type="entry name" value="INTEGRASE"/>
    <property type="match status" value="1"/>
</dbReference>
<comment type="catalytic activity">
    <reaction evidence="1">
        <text>Endonucleolytic cleavage to 5'-phosphomonoester.</text>
        <dbReference type="EC" id="3.1.26.4"/>
    </reaction>
</comment>
<dbReference type="InterPro" id="IPR036397">
    <property type="entry name" value="RNaseH_sf"/>
</dbReference>
<dbReference type="InterPro" id="IPR001584">
    <property type="entry name" value="Integrase_cat-core"/>
</dbReference>
<evidence type="ECO:0000256" key="4">
    <source>
        <dbReference type="ARBA" id="ARBA00022884"/>
    </source>
</evidence>
<reference evidence="8 9" key="1">
    <citation type="journal article" date="2023" name="Elife">
        <title>Identification of key yeast species and microbe-microbe interactions impacting larval growth of Drosophila in the wild.</title>
        <authorList>
            <person name="Mure A."/>
            <person name="Sugiura Y."/>
            <person name="Maeda R."/>
            <person name="Honda K."/>
            <person name="Sakurai N."/>
            <person name="Takahashi Y."/>
            <person name="Watada M."/>
            <person name="Katoh T."/>
            <person name="Gotoh A."/>
            <person name="Gotoh Y."/>
            <person name="Taniguchi I."/>
            <person name="Nakamura K."/>
            <person name="Hayashi T."/>
            <person name="Katayama T."/>
            <person name="Uemura T."/>
            <person name="Hattori Y."/>
        </authorList>
    </citation>
    <scope>NUCLEOTIDE SEQUENCE [LARGE SCALE GENOMIC DNA]</scope>
    <source>
        <strain evidence="8 9">PK-24</strain>
    </source>
</reference>
<dbReference type="Pfam" id="PF00665">
    <property type="entry name" value="rve"/>
    <property type="match status" value="1"/>
</dbReference>
<comment type="function">
    <text evidence="5">Reverse transcriptase/ribonuclease H (RT) is a multifunctional enzyme that catalyzes the conversion of the retro-elements RNA genome into dsDNA within the VLP. The enzyme displays a DNA polymerase activity that can copy either DNA or RNA templates, and a ribonuclease H (RNase H) activity that cleaves the RNA strand of RNA-DNA heteroduplexes during plus-strand synthesis and hydrolyzes RNA primers. The conversion leads to a linear dsDNA copy of the retrotransposon that includes long terminal repeats (LTRs) at both ends.</text>
</comment>
<dbReference type="GO" id="GO:0005737">
    <property type="term" value="C:cytoplasm"/>
    <property type="evidence" value="ECO:0007669"/>
    <property type="project" value="UniProtKB-SubCell"/>
</dbReference>
<sequence>MYFISQPHLLKVVSIAEFTKFCLEKHHKYHGSPKVLLELAAENKIFYLQAKAVAAIIVKNCKHCDLFTRFKQIAAPLQQIKTPSIGQVWHIDLARFYIGYCVAFPVVYQNSETVVSFLVNLTRYYPCPNEIVSDNGTSFIAEGTQEFAKAFNIKWHYSSKYYPQANSRVERVNGLIKKVLKSVDQTMAN</sequence>
<feature type="domain" description="Integrase catalytic" evidence="7">
    <location>
        <begin position="64"/>
        <end position="189"/>
    </location>
</feature>
<comment type="function">
    <text evidence="6">Integrase (IN) targets the VLP to the nucleus, where a subparticle preintegration complex (PIC) containing at least integrase and the newly synthesized dsDNA copy of the retrotransposon must transit the nuclear membrane. Once in the nucleus, integrase performs the integration of the dsDNA into the host genome.</text>
</comment>
<organism evidence="8 9">
    <name type="scientific">Pichia kluyveri</name>
    <name type="common">Yeast</name>
    <dbReference type="NCBI Taxonomy" id="36015"/>
    <lineage>
        <taxon>Eukaryota</taxon>
        <taxon>Fungi</taxon>
        <taxon>Dikarya</taxon>
        <taxon>Ascomycota</taxon>
        <taxon>Saccharomycotina</taxon>
        <taxon>Pichiomycetes</taxon>
        <taxon>Pichiales</taxon>
        <taxon>Pichiaceae</taxon>
        <taxon>Pichia</taxon>
    </lineage>
</organism>
<keyword evidence="3" id="KW-0963">Cytoplasm</keyword>
<evidence type="ECO:0000313" key="9">
    <source>
        <dbReference type="Proteomes" id="UP001378960"/>
    </source>
</evidence>
<name>A0AAV5QZK9_PICKL</name>
<evidence type="ECO:0000313" key="8">
    <source>
        <dbReference type="EMBL" id="GMM44188.1"/>
    </source>
</evidence>
<gene>
    <name evidence="8" type="ORF">DAPK24_007630</name>
</gene>